<evidence type="ECO:0000313" key="5">
    <source>
        <dbReference type="EMBL" id="MDG3007366.1"/>
    </source>
</evidence>
<keyword evidence="1" id="KW-0719">Serine esterase</keyword>
<accession>A0ABT6FIF5</accession>
<dbReference type="InterPro" id="IPR029058">
    <property type="entry name" value="AB_hydrolase_fold"/>
</dbReference>
<reference evidence="5 6" key="1">
    <citation type="submission" date="2023-03" db="EMBL/GenBank/DDBJ databases">
        <title>Paludisphaera mucosa sp. nov. a novel planctomycete from northern fen.</title>
        <authorList>
            <person name="Ivanova A."/>
        </authorList>
    </citation>
    <scope>NUCLEOTIDE SEQUENCE [LARGE SCALE GENOMIC DNA]</scope>
    <source>
        <strain evidence="5 6">Pla2</strain>
    </source>
</reference>
<protein>
    <submittedName>
        <fullName evidence="5">Acetylxylan esterase</fullName>
    </submittedName>
</protein>
<comment type="caution">
    <text evidence="5">The sequence shown here is derived from an EMBL/GenBank/DDBJ whole genome shotgun (WGS) entry which is preliminary data.</text>
</comment>
<dbReference type="Proteomes" id="UP001216907">
    <property type="component" value="Unassembled WGS sequence"/>
</dbReference>
<evidence type="ECO:0000259" key="4">
    <source>
        <dbReference type="Pfam" id="PF22244"/>
    </source>
</evidence>
<dbReference type="InterPro" id="IPR054579">
    <property type="entry name" value="GCE-like_dom"/>
</dbReference>
<evidence type="ECO:0000256" key="3">
    <source>
        <dbReference type="ARBA" id="ARBA00022801"/>
    </source>
</evidence>
<dbReference type="EMBL" id="JARRAG010000002">
    <property type="protein sequence ID" value="MDG3007366.1"/>
    <property type="molecule type" value="Genomic_DNA"/>
</dbReference>
<proteinExistence type="predicted"/>
<feature type="domain" description="4-O-methyl-glucuronoyl methylesterase-like" evidence="4">
    <location>
        <begin position="244"/>
        <end position="391"/>
    </location>
</feature>
<keyword evidence="3" id="KW-0378">Hydrolase</keyword>
<evidence type="ECO:0000256" key="1">
    <source>
        <dbReference type="ARBA" id="ARBA00022487"/>
    </source>
</evidence>
<dbReference type="SUPFAM" id="SSF53474">
    <property type="entry name" value="alpha/beta-Hydrolases"/>
    <property type="match status" value="1"/>
</dbReference>
<gene>
    <name evidence="5" type="ORF">PZE19_26695</name>
</gene>
<evidence type="ECO:0000256" key="2">
    <source>
        <dbReference type="ARBA" id="ARBA00022729"/>
    </source>
</evidence>
<dbReference type="Pfam" id="PF22244">
    <property type="entry name" value="GCE_fung"/>
    <property type="match status" value="1"/>
</dbReference>
<dbReference type="RefSeq" id="WP_277863647.1">
    <property type="nucleotide sequence ID" value="NZ_JARRAG010000002.1"/>
</dbReference>
<dbReference type="Gene3D" id="3.40.50.1820">
    <property type="entry name" value="alpha/beta hydrolase"/>
    <property type="match status" value="1"/>
</dbReference>
<keyword evidence="2" id="KW-0732">Signal</keyword>
<keyword evidence="6" id="KW-1185">Reference proteome</keyword>
<sequence>MIDGFARVRWWMIRGFVAGGFIMATADGVDVDAQTNYDEAAVKPYTLPDPLRTAEGRGVTSPELWVKVRRPELLRLFETNVYGRTPTPPKPIAVAYEMVSEDREALGGKAVRREVSVRFGDGADAPRMEVLLYLPKDAAEGRRVPAFLGLNFEGNHAVSRDPGVRLSTAWMRADHGPGIVDHKATEAARGTVADRWCAERVVERGYALATVYYGDLDPDFDDGFHNGVHPLFYRPGQTKPAPDQWGAIGAWAWGLSRTLDYLGTVPEIDSAKVAVMGHSRLGKAALWAGAQDTRFALVVSNNSGEGGASLSRRNFGEDVAHLNKSFPHWFCDNYKPYSGREDKLPVDQHELIALIAPRPVLISSAEDDKWADPRGEFLAGQAADPVYRLLGTDGLLLHGWPSPAEDSLSKGTIGYRYRPGKHDVLPSDWEAFLNFADAHLKK</sequence>
<name>A0ABT6FIF5_9BACT</name>
<organism evidence="5 6">
    <name type="scientific">Paludisphaera mucosa</name>
    <dbReference type="NCBI Taxonomy" id="3030827"/>
    <lineage>
        <taxon>Bacteria</taxon>
        <taxon>Pseudomonadati</taxon>
        <taxon>Planctomycetota</taxon>
        <taxon>Planctomycetia</taxon>
        <taxon>Isosphaerales</taxon>
        <taxon>Isosphaeraceae</taxon>
        <taxon>Paludisphaera</taxon>
    </lineage>
</organism>
<evidence type="ECO:0000313" key="6">
    <source>
        <dbReference type="Proteomes" id="UP001216907"/>
    </source>
</evidence>